<feature type="transmembrane region" description="Helical" evidence="1">
    <location>
        <begin position="43"/>
        <end position="66"/>
    </location>
</feature>
<keyword evidence="1" id="KW-0812">Transmembrane</keyword>
<feature type="transmembrane region" description="Helical" evidence="1">
    <location>
        <begin position="6"/>
        <end position="22"/>
    </location>
</feature>
<keyword evidence="1" id="KW-0472">Membrane</keyword>
<dbReference type="Proteomes" id="UP000095362">
    <property type="component" value="Unassembled WGS sequence"/>
</dbReference>
<sequence>MLELTIYGMGFFLCTLLIRYMLFKVRKNHNHGPNSIWVGSRAIWGLCFVGIINNKIGYLAAILGFICANEVGKAAGWH</sequence>
<gene>
    <name evidence="2" type="ORF">ERS852481_00537</name>
</gene>
<evidence type="ECO:0000256" key="1">
    <source>
        <dbReference type="SAM" id="Phobius"/>
    </source>
</evidence>
<name>A0A173YHY5_9FIRM</name>
<proteinExistence type="predicted"/>
<reference evidence="2 3" key="1">
    <citation type="submission" date="2015-09" db="EMBL/GenBank/DDBJ databases">
        <authorList>
            <consortium name="Pathogen Informatics"/>
        </authorList>
    </citation>
    <scope>NUCLEOTIDE SEQUENCE [LARGE SCALE GENOMIC DNA]</scope>
    <source>
        <strain evidence="2 3">2789STDY5834866</strain>
    </source>
</reference>
<keyword evidence="1" id="KW-1133">Transmembrane helix</keyword>
<organism evidence="2 3">
    <name type="scientific">Coprococcus comes</name>
    <dbReference type="NCBI Taxonomy" id="410072"/>
    <lineage>
        <taxon>Bacteria</taxon>
        <taxon>Bacillati</taxon>
        <taxon>Bacillota</taxon>
        <taxon>Clostridia</taxon>
        <taxon>Lachnospirales</taxon>
        <taxon>Lachnospiraceae</taxon>
        <taxon>Coprococcus</taxon>
    </lineage>
</organism>
<protein>
    <submittedName>
        <fullName evidence="2">Uncharacterized protein</fullName>
    </submittedName>
</protein>
<dbReference type="EMBL" id="CYZK01000002">
    <property type="protein sequence ID" value="CUN62605.1"/>
    <property type="molecule type" value="Genomic_DNA"/>
</dbReference>
<evidence type="ECO:0000313" key="3">
    <source>
        <dbReference type="Proteomes" id="UP000095362"/>
    </source>
</evidence>
<evidence type="ECO:0000313" key="2">
    <source>
        <dbReference type="EMBL" id="CUN62605.1"/>
    </source>
</evidence>
<dbReference type="AlphaFoldDB" id="A0A173YHY5"/>
<accession>A0A173YHY5</accession>